<name>A0A9N7UNZ7_PLEPL</name>
<gene>
    <name evidence="1" type="ORF">PLEPLA_LOCUS22019</name>
</gene>
<reference evidence="1" key="1">
    <citation type="submission" date="2020-03" db="EMBL/GenBank/DDBJ databases">
        <authorList>
            <person name="Weist P."/>
        </authorList>
    </citation>
    <scope>NUCLEOTIDE SEQUENCE</scope>
</reference>
<comment type="caution">
    <text evidence="1">The sequence shown here is derived from an EMBL/GenBank/DDBJ whole genome shotgun (WGS) entry which is preliminary data.</text>
</comment>
<dbReference type="Proteomes" id="UP001153269">
    <property type="component" value="Unassembled WGS sequence"/>
</dbReference>
<protein>
    <submittedName>
        <fullName evidence="1">Uncharacterized protein</fullName>
    </submittedName>
</protein>
<organism evidence="1 2">
    <name type="scientific">Pleuronectes platessa</name>
    <name type="common">European plaice</name>
    <dbReference type="NCBI Taxonomy" id="8262"/>
    <lineage>
        <taxon>Eukaryota</taxon>
        <taxon>Metazoa</taxon>
        <taxon>Chordata</taxon>
        <taxon>Craniata</taxon>
        <taxon>Vertebrata</taxon>
        <taxon>Euteleostomi</taxon>
        <taxon>Actinopterygii</taxon>
        <taxon>Neopterygii</taxon>
        <taxon>Teleostei</taxon>
        <taxon>Neoteleostei</taxon>
        <taxon>Acanthomorphata</taxon>
        <taxon>Carangaria</taxon>
        <taxon>Pleuronectiformes</taxon>
        <taxon>Pleuronectoidei</taxon>
        <taxon>Pleuronectidae</taxon>
        <taxon>Pleuronectes</taxon>
    </lineage>
</organism>
<keyword evidence="2" id="KW-1185">Reference proteome</keyword>
<evidence type="ECO:0000313" key="1">
    <source>
        <dbReference type="EMBL" id="CAB1433927.1"/>
    </source>
</evidence>
<dbReference type="AlphaFoldDB" id="A0A9N7UNZ7"/>
<proteinExistence type="predicted"/>
<evidence type="ECO:0000313" key="2">
    <source>
        <dbReference type="Proteomes" id="UP001153269"/>
    </source>
</evidence>
<accession>A0A9N7UNZ7</accession>
<dbReference type="EMBL" id="CADEAL010001613">
    <property type="protein sequence ID" value="CAB1433927.1"/>
    <property type="molecule type" value="Genomic_DNA"/>
</dbReference>
<sequence length="102" mass="11275">MCWLVGLGQRQDTSGFVCSSAILDLVDALGHDWLEDGDAGGDRGHRWFNESEALRSEDVFVQTHTSSLGSVCFQETGRCWSSAGRQMDMWTHHERGSGRASV</sequence>